<dbReference type="InterPro" id="IPR036865">
    <property type="entry name" value="CRAL-TRIO_dom_sf"/>
</dbReference>
<dbReference type="EMBL" id="ML211559">
    <property type="protein sequence ID" value="TFK81790.1"/>
    <property type="molecule type" value="Genomic_DNA"/>
</dbReference>
<dbReference type="GO" id="GO:0008526">
    <property type="term" value="F:phosphatidylinositol transfer activity"/>
    <property type="evidence" value="ECO:0007669"/>
    <property type="project" value="TreeGrafter"/>
</dbReference>
<reference evidence="3 4" key="1">
    <citation type="journal article" date="2019" name="Nat. Ecol. Evol.">
        <title>Megaphylogeny resolves global patterns of mushroom evolution.</title>
        <authorList>
            <person name="Varga T."/>
            <person name="Krizsan K."/>
            <person name="Foldi C."/>
            <person name="Dima B."/>
            <person name="Sanchez-Garcia M."/>
            <person name="Sanchez-Ramirez S."/>
            <person name="Szollosi G.J."/>
            <person name="Szarkandi J.G."/>
            <person name="Papp V."/>
            <person name="Albert L."/>
            <person name="Andreopoulos W."/>
            <person name="Angelini C."/>
            <person name="Antonin V."/>
            <person name="Barry K.W."/>
            <person name="Bougher N.L."/>
            <person name="Buchanan P."/>
            <person name="Buyck B."/>
            <person name="Bense V."/>
            <person name="Catcheside P."/>
            <person name="Chovatia M."/>
            <person name="Cooper J."/>
            <person name="Damon W."/>
            <person name="Desjardin D."/>
            <person name="Finy P."/>
            <person name="Geml J."/>
            <person name="Haridas S."/>
            <person name="Hughes K."/>
            <person name="Justo A."/>
            <person name="Karasinski D."/>
            <person name="Kautmanova I."/>
            <person name="Kiss B."/>
            <person name="Kocsube S."/>
            <person name="Kotiranta H."/>
            <person name="LaButti K.M."/>
            <person name="Lechner B.E."/>
            <person name="Liimatainen K."/>
            <person name="Lipzen A."/>
            <person name="Lukacs Z."/>
            <person name="Mihaltcheva S."/>
            <person name="Morgado L.N."/>
            <person name="Niskanen T."/>
            <person name="Noordeloos M.E."/>
            <person name="Ohm R.A."/>
            <person name="Ortiz-Santana B."/>
            <person name="Ovrebo C."/>
            <person name="Racz N."/>
            <person name="Riley R."/>
            <person name="Savchenko A."/>
            <person name="Shiryaev A."/>
            <person name="Soop K."/>
            <person name="Spirin V."/>
            <person name="Szebenyi C."/>
            <person name="Tomsovsky M."/>
            <person name="Tulloss R.E."/>
            <person name="Uehling J."/>
            <person name="Grigoriev I.V."/>
            <person name="Vagvolgyi C."/>
            <person name="Papp T."/>
            <person name="Martin F.M."/>
            <person name="Miettinen O."/>
            <person name="Hibbett D.S."/>
            <person name="Nagy L.G."/>
        </authorList>
    </citation>
    <scope>NUCLEOTIDE SEQUENCE [LARGE SCALE GENOMIC DNA]</scope>
    <source>
        <strain evidence="3 4">HHB13444</strain>
    </source>
</reference>
<protein>
    <submittedName>
        <fullName evidence="3">CRAL/TRIO domain-containing protein</fullName>
    </submittedName>
</protein>
<dbReference type="Pfam" id="PF03765">
    <property type="entry name" value="CRAL_TRIO_N"/>
    <property type="match status" value="1"/>
</dbReference>
<keyword evidence="4" id="KW-1185">Reference proteome</keyword>
<proteinExistence type="predicted"/>
<organism evidence="3 4">
    <name type="scientific">Polyporus arcularius HHB13444</name>
    <dbReference type="NCBI Taxonomy" id="1314778"/>
    <lineage>
        <taxon>Eukaryota</taxon>
        <taxon>Fungi</taxon>
        <taxon>Dikarya</taxon>
        <taxon>Basidiomycota</taxon>
        <taxon>Agaricomycotina</taxon>
        <taxon>Agaricomycetes</taxon>
        <taxon>Polyporales</taxon>
        <taxon>Polyporaceae</taxon>
        <taxon>Polyporus</taxon>
    </lineage>
</organism>
<dbReference type="InterPro" id="IPR036273">
    <property type="entry name" value="CRAL/TRIO_N_dom_sf"/>
</dbReference>
<accession>A0A5C3P0H4</accession>
<evidence type="ECO:0000259" key="2">
    <source>
        <dbReference type="PROSITE" id="PS50191"/>
    </source>
</evidence>
<evidence type="ECO:0000313" key="4">
    <source>
        <dbReference type="Proteomes" id="UP000308197"/>
    </source>
</evidence>
<sequence>MASAEGKIYVSPPPPRIPVDPAVLPPQLKLTESQQKLYDEVLEHFTKEGYELPEVDNGALTEEEKFWLSCECLLRFIRAVKWASAQAAIKRLEGTLKWRREYGLYDLITASYVEPEAVTGKMVIWGYDVDNRPALYLRPSKQNTEESIRQVHYVVWALERLTELMGPGVETLALMVNFADRAKNPSLGQSRAVLNILQTHYPERLGRALVVNVPFLLNAFFKMITPFIDPLTRPKLRFNPDCIAEGLFTPDQLISEWNGTANFEYEHEKYWGALVRMSAERRERLWEKWREHGAKVGVREWDLKCDIALEDMAKPAGETAAAPVTEVKPETETETEVANGAAVPPVADVL</sequence>
<feature type="domain" description="CRAL-TRIO" evidence="2">
    <location>
        <begin position="106"/>
        <end position="265"/>
    </location>
</feature>
<dbReference type="InterPro" id="IPR001251">
    <property type="entry name" value="CRAL-TRIO_dom"/>
</dbReference>
<dbReference type="Gene3D" id="3.40.525.10">
    <property type="entry name" value="CRAL-TRIO lipid binding domain"/>
    <property type="match status" value="1"/>
</dbReference>
<gene>
    <name evidence="3" type="ORF">K466DRAFT_501515</name>
</gene>
<dbReference type="SUPFAM" id="SSF52087">
    <property type="entry name" value="CRAL/TRIO domain"/>
    <property type="match status" value="1"/>
</dbReference>
<dbReference type="PANTHER" id="PTHR45824:SF29">
    <property type="entry name" value="GH16843P"/>
    <property type="match status" value="1"/>
</dbReference>
<dbReference type="SUPFAM" id="SSF46938">
    <property type="entry name" value="CRAL/TRIO N-terminal domain"/>
    <property type="match status" value="1"/>
</dbReference>
<dbReference type="PROSITE" id="PS50191">
    <property type="entry name" value="CRAL_TRIO"/>
    <property type="match status" value="1"/>
</dbReference>
<dbReference type="InParanoid" id="A0A5C3P0H4"/>
<dbReference type="SMART" id="SM00516">
    <property type="entry name" value="SEC14"/>
    <property type="match status" value="1"/>
</dbReference>
<dbReference type="Proteomes" id="UP000308197">
    <property type="component" value="Unassembled WGS sequence"/>
</dbReference>
<name>A0A5C3P0H4_9APHY</name>
<evidence type="ECO:0000313" key="3">
    <source>
        <dbReference type="EMBL" id="TFK81790.1"/>
    </source>
</evidence>
<dbReference type="STRING" id="1314778.A0A5C3P0H4"/>
<dbReference type="PANTHER" id="PTHR45824">
    <property type="entry name" value="GH16843P"/>
    <property type="match status" value="1"/>
</dbReference>
<dbReference type="AlphaFoldDB" id="A0A5C3P0H4"/>
<dbReference type="CDD" id="cd00170">
    <property type="entry name" value="SEC14"/>
    <property type="match status" value="1"/>
</dbReference>
<feature type="region of interest" description="Disordered" evidence="1">
    <location>
        <begin position="318"/>
        <end position="350"/>
    </location>
</feature>
<dbReference type="Pfam" id="PF00650">
    <property type="entry name" value="CRAL_TRIO"/>
    <property type="match status" value="1"/>
</dbReference>
<dbReference type="InterPro" id="IPR011074">
    <property type="entry name" value="CRAL/TRIO_N_dom"/>
</dbReference>
<dbReference type="InterPro" id="IPR052578">
    <property type="entry name" value="PI_Transfer_CRAL-TRIO"/>
</dbReference>
<evidence type="ECO:0000256" key="1">
    <source>
        <dbReference type="SAM" id="MobiDB-lite"/>
    </source>
</evidence>